<gene>
    <name evidence="1" type="ORF">BHM03_00032286</name>
</gene>
<proteinExistence type="predicted"/>
<name>A0A445MIN5_ENSVE</name>
<sequence length="63" mass="7472">MLPFPGLYMYEGYNYFIAKRGIPRTNIIATRDTHVQRMLLIIDFEGRRRRTPGFFDTACQIND</sequence>
<dbReference type="AlphaFoldDB" id="A0A445MIN5"/>
<dbReference type="EMBL" id="KV876121">
    <property type="protein sequence ID" value="RZR74120.1"/>
    <property type="molecule type" value="Genomic_DNA"/>
</dbReference>
<accession>A0A445MIN5</accession>
<reference evidence="1" key="1">
    <citation type="journal article" date="2018" name="Data Brief">
        <title>Genome sequence data from 17 accessions of Ensete ventricosum, a staple food crop for millions in Ethiopia.</title>
        <authorList>
            <person name="Yemataw Z."/>
            <person name="Muzemil S."/>
            <person name="Ambachew D."/>
            <person name="Tripathi L."/>
            <person name="Tesfaye K."/>
            <person name="Chala A."/>
            <person name="Farbos A."/>
            <person name="O'Neill P."/>
            <person name="Moore K."/>
            <person name="Grant M."/>
            <person name="Studholme D.J."/>
        </authorList>
    </citation>
    <scope>NUCLEOTIDE SEQUENCE [LARGE SCALE GENOMIC DNA]</scope>
    <source>
        <tissue evidence="1">Leaf</tissue>
    </source>
</reference>
<protein>
    <submittedName>
        <fullName evidence="1">Uncharacterized protein</fullName>
    </submittedName>
</protein>
<evidence type="ECO:0000313" key="1">
    <source>
        <dbReference type="EMBL" id="RZR74120.1"/>
    </source>
</evidence>
<organism evidence="1">
    <name type="scientific">Ensete ventricosum</name>
    <name type="common">Abyssinian banana</name>
    <name type="synonym">Musa ensete</name>
    <dbReference type="NCBI Taxonomy" id="4639"/>
    <lineage>
        <taxon>Eukaryota</taxon>
        <taxon>Viridiplantae</taxon>
        <taxon>Streptophyta</taxon>
        <taxon>Embryophyta</taxon>
        <taxon>Tracheophyta</taxon>
        <taxon>Spermatophyta</taxon>
        <taxon>Magnoliopsida</taxon>
        <taxon>Liliopsida</taxon>
        <taxon>Zingiberales</taxon>
        <taxon>Musaceae</taxon>
        <taxon>Ensete</taxon>
    </lineage>
</organism>
<dbReference type="Proteomes" id="UP000290560">
    <property type="component" value="Unassembled WGS sequence"/>
</dbReference>